<dbReference type="EMBL" id="WHLY01000004">
    <property type="protein sequence ID" value="MPR37229.1"/>
    <property type="molecule type" value="Genomic_DNA"/>
</dbReference>
<proteinExistence type="predicted"/>
<accession>A0A7C9FSA6</accession>
<dbReference type="Proteomes" id="UP000479293">
    <property type="component" value="Unassembled WGS sequence"/>
</dbReference>
<name>A0A7C9FSA6_9BACT</name>
<gene>
    <name evidence="1" type="ORF">GBK04_28820</name>
</gene>
<dbReference type="AlphaFoldDB" id="A0A7C9FSA6"/>
<organism evidence="1 2">
    <name type="scientific">Salmonirosea aquatica</name>
    <dbReference type="NCBI Taxonomy" id="2654236"/>
    <lineage>
        <taxon>Bacteria</taxon>
        <taxon>Pseudomonadati</taxon>
        <taxon>Bacteroidota</taxon>
        <taxon>Cytophagia</taxon>
        <taxon>Cytophagales</taxon>
        <taxon>Spirosomataceae</taxon>
        <taxon>Salmonirosea</taxon>
    </lineage>
</organism>
<dbReference type="RefSeq" id="WP_152766553.1">
    <property type="nucleotide sequence ID" value="NZ_WHLY01000004.1"/>
</dbReference>
<evidence type="ECO:0000313" key="1">
    <source>
        <dbReference type="EMBL" id="MPR37229.1"/>
    </source>
</evidence>
<sequence>MKMKTINRSLAHEIKSTLFKKAPFRQLAIYTQRCSLLLKLSFAFLLVAVQVQGQGQGSIDALHKRNQFRIGVGADYIKTVDLLYSTNMFKSIRTEVQLEYSHQSKKGIFWSDLHVFSGALIPNSGSDVEIYAKETDINGVESTEHKVLEISQIGFNLRLGYLHKMQQVRSSSNALYIGGSLEENLTYIPGFINIGLINNGSFNAKARFDYFLRNGKPIFLELGVPLASVVTRMPYHQSPGRPDESVLKSFFTGNNKLETLNHFQNVRFSIKYPLLVKKRIALDIMYAASWMHYYKPNHLTEAGSQLSLGFTF</sequence>
<reference evidence="1 2" key="1">
    <citation type="submission" date="2019-10" db="EMBL/GenBank/DDBJ databases">
        <title>Draft Genome Sequence of Cytophagaceae sp. SJW1-29.</title>
        <authorList>
            <person name="Choi A."/>
        </authorList>
    </citation>
    <scope>NUCLEOTIDE SEQUENCE [LARGE SCALE GENOMIC DNA]</scope>
    <source>
        <strain evidence="1 2">SJW1-29</strain>
    </source>
</reference>
<evidence type="ECO:0000313" key="2">
    <source>
        <dbReference type="Proteomes" id="UP000479293"/>
    </source>
</evidence>
<comment type="caution">
    <text evidence="1">The sequence shown here is derived from an EMBL/GenBank/DDBJ whole genome shotgun (WGS) entry which is preliminary data.</text>
</comment>
<keyword evidence="2" id="KW-1185">Reference proteome</keyword>
<protein>
    <submittedName>
        <fullName evidence="1">Uncharacterized protein</fullName>
    </submittedName>
</protein>